<dbReference type="STRING" id="765440.A0A0C3F967"/>
<feature type="compositionally biased region" description="Basic and acidic residues" evidence="2">
    <location>
        <begin position="222"/>
        <end position="239"/>
    </location>
</feature>
<dbReference type="Proteomes" id="UP000054166">
    <property type="component" value="Unassembled WGS sequence"/>
</dbReference>
<evidence type="ECO:0000256" key="1">
    <source>
        <dbReference type="SAM" id="Coils"/>
    </source>
</evidence>
<feature type="compositionally biased region" description="Low complexity" evidence="2">
    <location>
        <begin position="296"/>
        <end position="306"/>
    </location>
</feature>
<name>A0A0C3F967_PILCF</name>
<feature type="compositionally biased region" description="Low complexity" evidence="2">
    <location>
        <begin position="332"/>
        <end position="349"/>
    </location>
</feature>
<feature type="compositionally biased region" description="Low complexity" evidence="2">
    <location>
        <begin position="437"/>
        <end position="452"/>
    </location>
</feature>
<evidence type="ECO:0000256" key="2">
    <source>
        <dbReference type="SAM" id="MobiDB-lite"/>
    </source>
</evidence>
<dbReference type="AlphaFoldDB" id="A0A0C3F967"/>
<dbReference type="HOGENOM" id="CLU_020595_0_0_1"/>
<evidence type="ECO:0000313" key="3">
    <source>
        <dbReference type="EMBL" id="KIM76489.1"/>
    </source>
</evidence>
<keyword evidence="1" id="KW-0175">Coiled coil</keyword>
<feature type="compositionally biased region" description="Basic and acidic residues" evidence="2">
    <location>
        <begin position="487"/>
        <end position="503"/>
    </location>
</feature>
<dbReference type="OrthoDB" id="3268221at2759"/>
<dbReference type="EMBL" id="KN833034">
    <property type="protein sequence ID" value="KIM76489.1"/>
    <property type="molecule type" value="Genomic_DNA"/>
</dbReference>
<proteinExistence type="predicted"/>
<sequence length="777" mass="86165">MFLRYIHGEVQCPDHYLIRSNSSVFSLEFPHQHPDPTSSDTPPSSPSDHLRSKRRTRPATGVEGDNDHRHRHRSSSRSGRFLARMMEREDRDSKKLSTLLLLTNERLEGETVRANEAERKAGELIKRFREIIQGRDLALQETARIKEELGLYKVQLDNAQREIFRAQEIIDRVAKEKHDAEEEAAKARSKARKLQEEKLAMMAREEGRRQGYEEGLSQGRRIGFEEGRSVRLAEDGPRTDDDEGEDADAEPIQIRQPRTPEQRRVQRTPVVAPTPVRATQGNRSRSNTYDTAKHAPTLPVPTLVTPISAPSISRDQRSPTTRTPVPVAVSAPSQSPESIRPIPIRNSIPSPAPHSARVLRDGFIPEADRDSVIHLPPPHELSVPVASPQASEQSLPPLPPSRPGSERDPFGPTVHTRDYAYPQNGDPEQGRAHGVPRNRTTSSASRGSTTISQYDLVSPPRGSHRPEGSSRYGPQSPRSVSNMLRAAVEDPRSESYHDRERRSRTPQASSLRGRNEEEVSPTQRIVDDWRSANPLDARAATPAATGYNDRVQSPQHLQSPRVSVGPTRPREVPVQPRATAQVQAQAQQDINRSRSPVDWLLKRRNRGHDYSNSSVPEILIEPPSGSPSDTSVATVAQPNLLSPEAAAREMPLPGDDELNEFVDANPHLVPPSNHTAPIVLPDNQLPFGFVPLSGPTTVMMASRSQTPRQSDQYAAAILPAGLSYPDSRSRPSTAFEPVRESFNAYTSPTSRHRKMSLGSASSPAPLQRPISLFSEDA</sequence>
<reference evidence="3 4" key="1">
    <citation type="submission" date="2014-04" db="EMBL/GenBank/DDBJ databases">
        <authorList>
            <consortium name="DOE Joint Genome Institute"/>
            <person name="Kuo A."/>
            <person name="Tarkka M."/>
            <person name="Buscot F."/>
            <person name="Kohler A."/>
            <person name="Nagy L.G."/>
            <person name="Floudas D."/>
            <person name="Copeland A."/>
            <person name="Barry K.W."/>
            <person name="Cichocki N."/>
            <person name="Veneault-Fourrey C."/>
            <person name="LaButti K."/>
            <person name="Lindquist E.A."/>
            <person name="Lipzen A."/>
            <person name="Lundell T."/>
            <person name="Morin E."/>
            <person name="Murat C."/>
            <person name="Sun H."/>
            <person name="Tunlid A."/>
            <person name="Henrissat B."/>
            <person name="Grigoriev I.V."/>
            <person name="Hibbett D.S."/>
            <person name="Martin F."/>
            <person name="Nordberg H.P."/>
            <person name="Cantor M.N."/>
            <person name="Hua S.X."/>
        </authorList>
    </citation>
    <scope>NUCLEOTIDE SEQUENCE [LARGE SCALE GENOMIC DNA]</scope>
    <source>
        <strain evidence="3 4">F 1598</strain>
    </source>
</reference>
<protein>
    <submittedName>
        <fullName evidence="3">Uncharacterized protein</fullName>
    </submittedName>
</protein>
<reference evidence="4" key="2">
    <citation type="submission" date="2015-01" db="EMBL/GenBank/DDBJ databases">
        <title>Evolutionary Origins and Diversification of the Mycorrhizal Mutualists.</title>
        <authorList>
            <consortium name="DOE Joint Genome Institute"/>
            <consortium name="Mycorrhizal Genomics Consortium"/>
            <person name="Kohler A."/>
            <person name="Kuo A."/>
            <person name="Nagy L.G."/>
            <person name="Floudas D."/>
            <person name="Copeland A."/>
            <person name="Barry K.W."/>
            <person name="Cichocki N."/>
            <person name="Veneault-Fourrey C."/>
            <person name="LaButti K."/>
            <person name="Lindquist E.A."/>
            <person name="Lipzen A."/>
            <person name="Lundell T."/>
            <person name="Morin E."/>
            <person name="Murat C."/>
            <person name="Riley R."/>
            <person name="Ohm R."/>
            <person name="Sun H."/>
            <person name="Tunlid A."/>
            <person name="Henrissat B."/>
            <person name="Grigoriev I.V."/>
            <person name="Hibbett D.S."/>
            <person name="Martin F."/>
        </authorList>
    </citation>
    <scope>NUCLEOTIDE SEQUENCE [LARGE SCALE GENOMIC DNA]</scope>
    <source>
        <strain evidence="4">F 1598</strain>
    </source>
</reference>
<feature type="region of interest" description="Disordered" evidence="2">
    <location>
        <begin position="721"/>
        <end position="777"/>
    </location>
</feature>
<accession>A0A0C3F967</accession>
<feature type="region of interest" description="Disordered" evidence="2">
    <location>
        <begin position="205"/>
        <end position="356"/>
    </location>
</feature>
<feature type="compositionally biased region" description="Low complexity" evidence="2">
    <location>
        <begin position="572"/>
        <end position="588"/>
    </location>
</feature>
<feature type="compositionally biased region" description="Acidic residues" evidence="2">
    <location>
        <begin position="240"/>
        <end position="249"/>
    </location>
</feature>
<evidence type="ECO:0000313" key="4">
    <source>
        <dbReference type="Proteomes" id="UP000054166"/>
    </source>
</evidence>
<dbReference type="InParanoid" id="A0A0C3F967"/>
<feature type="region of interest" description="Disordered" evidence="2">
    <location>
        <begin position="369"/>
        <end position="632"/>
    </location>
</feature>
<feature type="compositionally biased region" description="Polar residues" evidence="2">
    <location>
        <begin position="550"/>
        <end position="561"/>
    </location>
</feature>
<feature type="compositionally biased region" description="Polar residues" evidence="2">
    <location>
        <begin position="277"/>
        <end position="290"/>
    </location>
</feature>
<feature type="compositionally biased region" description="Polar residues" evidence="2">
    <location>
        <begin position="472"/>
        <end position="482"/>
    </location>
</feature>
<keyword evidence="4" id="KW-1185">Reference proteome</keyword>
<feature type="compositionally biased region" description="Low complexity" evidence="2">
    <location>
        <begin position="386"/>
        <end position="395"/>
    </location>
</feature>
<gene>
    <name evidence="3" type="ORF">PILCRDRAFT_12731</name>
</gene>
<organism evidence="3 4">
    <name type="scientific">Piloderma croceum (strain F 1598)</name>
    <dbReference type="NCBI Taxonomy" id="765440"/>
    <lineage>
        <taxon>Eukaryota</taxon>
        <taxon>Fungi</taxon>
        <taxon>Dikarya</taxon>
        <taxon>Basidiomycota</taxon>
        <taxon>Agaricomycotina</taxon>
        <taxon>Agaricomycetes</taxon>
        <taxon>Agaricomycetidae</taxon>
        <taxon>Atheliales</taxon>
        <taxon>Atheliaceae</taxon>
        <taxon>Piloderma</taxon>
    </lineage>
</organism>
<feature type="compositionally biased region" description="Polar residues" evidence="2">
    <location>
        <begin position="308"/>
        <end position="323"/>
    </location>
</feature>
<feature type="region of interest" description="Disordered" evidence="2">
    <location>
        <begin position="28"/>
        <end position="89"/>
    </location>
</feature>
<feature type="coiled-coil region" evidence="1">
    <location>
        <begin position="142"/>
        <end position="204"/>
    </location>
</feature>